<evidence type="ECO:0000256" key="1">
    <source>
        <dbReference type="SAM" id="MobiDB-lite"/>
    </source>
</evidence>
<feature type="compositionally biased region" description="Basic and acidic residues" evidence="1">
    <location>
        <begin position="194"/>
        <end position="208"/>
    </location>
</feature>
<feature type="region of interest" description="Disordered" evidence="1">
    <location>
        <begin position="180"/>
        <end position="229"/>
    </location>
</feature>
<sequence length="229" mass="24901">MTEPENFLQRWSRRKLDAGETVAQPAAEVVPQKPTVDGEDVEKRPTTTNETSDAVPAFDVASLPSLDSIGAETDVSVFLKAGVPGDLRLAALRRAWVADPAIRDFKGLAENDWDFTVPNETMGFGEIDPGLDMKKMLADVFGDTPRTEPAVAEAPHATEEPTPAPLELNAPANRVAFQASEVPSQEKNVASDEQIVRRNNDTAMHADDEQMQDTSLPTQKRRQGGALPQ</sequence>
<evidence type="ECO:0000313" key="3">
    <source>
        <dbReference type="Proteomes" id="UP000263993"/>
    </source>
</evidence>
<name>A0A371B3B1_9BRAD</name>
<gene>
    <name evidence="2" type="ORF">DXH78_15825</name>
</gene>
<dbReference type="InterPro" id="IPR021735">
    <property type="entry name" value="DUF3306"/>
</dbReference>
<feature type="region of interest" description="Disordered" evidence="1">
    <location>
        <begin position="146"/>
        <end position="167"/>
    </location>
</feature>
<accession>A0A371B3B1</accession>
<protein>
    <submittedName>
        <fullName evidence="2">DUF3306 domain-containing protein</fullName>
    </submittedName>
</protein>
<dbReference type="OrthoDB" id="8100830at2"/>
<comment type="caution">
    <text evidence="2">The sequence shown here is derived from an EMBL/GenBank/DDBJ whole genome shotgun (WGS) entry which is preliminary data.</text>
</comment>
<feature type="region of interest" description="Disordered" evidence="1">
    <location>
        <begin position="18"/>
        <end position="53"/>
    </location>
</feature>
<reference evidence="3" key="1">
    <citation type="submission" date="2018-08" db="EMBL/GenBank/DDBJ databases">
        <authorList>
            <person name="Kim S.-J."/>
            <person name="Jung G.-Y."/>
        </authorList>
    </citation>
    <scope>NUCLEOTIDE SEQUENCE [LARGE SCALE GENOMIC DNA]</scope>
    <source>
        <strain evidence="3">GY_H</strain>
    </source>
</reference>
<proteinExistence type="predicted"/>
<evidence type="ECO:0000313" key="2">
    <source>
        <dbReference type="EMBL" id="RDV02069.1"/>
    </source>
</evidence>
<dbReference type="RefSeq" id="WP_115518190.1">
    <property type="nucleotide sequence ID" value="NZ_QRGO01000002.1"/>
</dbReference>
<dbReference type="Proteomes" id="UP000263993">
    <property type="component" value="Unassembled WGS sequence"/>
</dbReference>
<keyword evidence="3" id="KW-1185">Reference proteome</keyword>
<organism evidence="2 3">
    <name type="scientific">Undibacter mobilis</name>
    <dbReference type="NCBI Taxonomy" id="2292256"/>
    <lineage>
        <taxon>Bacteria</taxon>
        <taxon>Pseudomonadati</taxon>
        <taxon>Pseudomonadota</taxon>
        <taxon>Alphaproteobacteria</taxon>
        <taxon>Hyphomicrobiales</taxon>
        <taxon>Nitrobacteraceae</taxon>
        <taxon>Undibacter</taxon>
    </lineage>
</organism>
<dbReference type="EMBL" id="QRGO01000002">
    <property type="protein sequence ID" value="RDV02069.1"/>
    <property type="molecule type" value="Genomic_DNA"/>
</dbReference>
<dbReference type="Pfam" id="PF11748">
    <property type="entry name" value="DUF3306"/>
    <property type="match status" value="1"/>
</dbReference>
<dbReference type="AlphaFoldDB" id="A0A371B3B1"/>